<dbReference type="SUPFAM" id="SSF52980">
    <property type="entry name" value="Restriction endonuclease-like"/>
    <property type="match status" value="1"/>
</dbReference>
<keyword evidence="2" id="KW-0378">Hydrolase</keyword>
<accession>A0ABZ2KCX0</accession>
<keyword evidence="3" id="KW-1185">Reference proteome</keyword>
<organism evidence="2 3">
    <name type="scientific">Pendulispora brunnea</name>
    <dbReference type="NCBI Taxonomy" id="2905690"/>
    <lineage>
        <taxon>Bacteria</taxon>
        <taxon>Pseudomonadati</taxon>
        <taxon>Myxococcota</taxon>
        <taxon>Myxococcia</taxon>
        <taxon>Myxococcales</taxon>
        <taxon>Sorangiineae</taxon>
        <taxon>Pendulisporaceae</taxon>
        <taxon>Pendulispora</taxon>
    </lineage>
</organism>
<dbReference type="InterPro" id="IPR012296">
    <property type="entry name" value="Nuclease_put_TT1808"/>
</dbReference>
<dbReference type="Pfam" id="PF05685">
    <property type="entry name" value="Uma2"/>
    <property type="match status" value="1"/>
</dbReference>
<evidence type="ECO:0000313" key="2">
    <source>
        <dbReference type="EMBL" id="WXA96542.1"/>
    </source>
</evidence>
<dbReference type="PANTHER" id="PTHR35400:SF1">
    <property type="entry name" value="SLR1083 PROTEIN"/>
    <property type="match status" value="1"/>
</dbReference>
<dbReference type="Gene3D" id="3.90.1570.10">
    <property type="entry name" value="tt1808, chain A"/>
    <property type="match status" value="1"/>
</dbReference>
<dbReference type="CDD" id="cd06260">
    <property type="entry name" value="DUF820-like"/>
    <property type="match status" value="1"/>
</dbReference>
<dbReference type="Proteomes" id="UP001379533">
    <property type="component" value="Chromosome"/>
</dbReference>
<evidence type="ECO:0000259" key="1">
    <source>
        <dbReference type="Pfam" id="PF05685"/>
    </source>
</evidence>
<dbReference type="EMBL" id="CP089982">
    <property type="protein sequence ID" value="WXA96542.1"/>
    <property type="molecule type" value="Genomic_DNA"/>
</dbReference>
<keyword evidence="2" id="KW-0255">Endonuclease</keyword>
<dbReference type="RefSeq" id="WP_394847158.1">
    <property type="nucleotide sequence ID" value="NZ_CP089982.1"/>
</dbReference>
<reference evidence="2 3" key="1">
    <citation type="submission" date="2021-12" db="EMBL/GenBank/DDBJ databases">
        <title>Discovery of the Pendulisporaceae a myxobacterial family with distinct sporulation behavior and unique specialized metabolism.</title>
        <authorList>
            <person name="Garcia R."/>
            <person name="Popoff A."/>
            <person name="Bader C.D."/>
            <person name="Loehr J."/>
            <person name="Walesch S."/>
            <person name="Walt C."/>
            <person name="Boldt J."/>
            <person name="Bunk B."/>
            <person name="Haeckl F.J.F.P.J."/>
            <person name="Gunesch A.P."/>
            <person name="Birkelbach J."/>
            <person name="Nuebel U."/>
            <person name="Pietschmann T."/>
            <person name="Bach T."/>
            <person name="Mueller R."/>
        </authorList>
    </citation>
    <scope>NUCLEOTIDE SEQUENCE [LARGE SCALE GENOMIC DNA]</scope>
    <source>
        <strain evidence="2 3">MSr12523</strain>
    </source>
</reference>
<evidence type="ECO:0000313" key="3">
    <source>
        <dbReference type="Proteomes" id="UP001379533"/>
    </source>
</evidence>
<gene>
    <name evidence="2" type="ORF">LZC95_06775</name>
</gene>
<dbReference type="InterPro" id="IPR011335">
    <property type="entry name" value="Restrct_endonuc-II-like"/>
</dbReference>
<sequence length="184" mass="20416">MASAPVLHNPVRRLRRAEYETLAETGAFENERVELLYGTIVHMSPKGIAHDRAIERLNELLLLQLAGRVAVRIQSAFAASDGSEPEPDIAIVPRDEHRTAHPDKAFLLIEVADSSLLTDRTTKAQLYAECGVPEYWVVNVRDGIVEVHTEIVAGAYTRLQPYRPGGILRPTAFPDAEIRVSDIL</sequence>
<keyword evidence="2" id="KW-0540">Nuclease</keyword>
<dbReference type="GO" id="GO:0004519">
    <property type="term" value="F:endonuclease activity"/>
    <property type="evidence" value="ECO:0007669"/>
    <property type="project" value="UniProtKB-KW"/>
</dbReference>
<dbReference type="InterPro" id="IPR008538">
    <property type="entry name" value="Uma2"/>
</dbReference>
<dbReference type="PANTHER" id="PTHR35400">
    <property type="entry name" value="SLR1083 PROTEIN"/>
    <property type="match status" value="1"/>
</dbReference>
<feature type="domain" description="Putative restriction endonuclease" evidence="1">
    <location>
        <begin position="18"/>
        <end position="180"/>
    </location>
</feature>
<protein>
    <submittedName>
        <fullName evidence="2">Uma2 family endonuclease</fullName>
    </submittedName>
</protein>
<proteinExistence type="predicted"/>
<name>A0ABZ2KCX0_9BACT</name>